<comment type="caution">
    <text evidence="2">The sequence shown here is derived from an EMBL/GenBank/DDBJ whole genome shotgun (WGS) entry which is preliminary data.</text>
</comment>
<name>A0AAD5UQZ7_9APHY</name>
<evidence type="ECO:0000256" key="1">
    <source>
        <dbReference type="SAM" id="MobiDB-lite"/>
    </source>
</evidence>
<accession>A0AAD5UQZ7</accession>
<gene>
    <name evidence="2" type="ORF">NLI96_g11856</name>
</gene>
<proteinExistence type="predicted"/>
<evidence type="ECO:0000313" key="3">
    <source>
        <dbReference type="Proteomes" id="UP001212997"/>
    </source>
</evidence>
<dbReference type="EMBL" id="JANAWD010000861">
    <property type="protein sequence ID" value="KAJ3475408.1"/>
    <property type="molecule type" value="Genomic_DNA"/>
</dbReference>
<dbReference type="AlphaFoldDB" id="A0AAD5UQZ7"/>
<sequence>MDTSDPFDQYPHPSAKLPSKLSEYFSQLHPNLTSVVSLLGQFNDRNTLIDKLTSLSEPDRLRLSCGLLKLSSASLSLHRLLFSTTLAATSLSVARAHQEVIASHELHREKLARLEPDADVFNSLTRALEGRGRCFNVHAGLCTCHFECPQGTDISLQSTPVNPAQGSACGMLSPPPTRPGPRRYKDMLLDALRVEDNKLEASIASTSKGPGVGAVVSKLEEADASLSLGHRGFQEKRGGRTPTKKRKRTVPSSPSVISDSEAENIPAVSYHAKKARYTK</sequence>
<keyword evidence="3" id="KW-1185">Reference proteome</keyword>
<dbReference type="Proteomes" id="UP001212997">
    <property type="component" value="Unassembled WGS sequence"/>
</dbReference>
<organism evidence="2 3">
    <name type="scientific">Meripilus lineatus</name>
    <dbReference type="NCBI Taxonomy" id="2056292"/>
    <lineage>
        <taxon>Eukaryota</taxon>
        <taxon>Fungi</taxon>
        <taxon>Dikarya</taxon>
        <taxon>Basidiomycota</taxon>
        <taxon>Agaricomycotina</taxon>
        <taxon>Agaricomycetes</taxon>
        <taxon>Polyporales</taxon>
        <taxon>Meripilaceae</taxon>
        <taxon>Meripilus</taxon>
    </lineage>
</organism>
<protein>
    <submittedName>
        <fullName evidence="2">Uncharacterized protein</fullName>
    </submittedName>
</protein>
<reference evidence="2" key="1">
    <citation type="submission" date="2022-07" db="EMBL/GenBank/DDBJ databases">
        <title>Genome Sequence of Physisporinus lineatus.</title>
        <authorList>
            <person name="Buettner E."/>
        </authorList>
    </citation>
    <scope>NUCLEOTIDE SEQUENCE</scope>
    <source>
        <strain evidence="2">VT162</strain>
    </source>
</reference>
<evidence type="ECO:0000313" key="2">
    <source>
        <dbReference type="EMBL" id="KAJ3475408.1"/>
    </source>
</evidence>
<feature type="region of interest" description="Disordered" evidence="1">
    <location>
        <begin position="230"/>
        <end position="265"/>
    </location>
</feature>